<dbReference type="InterPro" id="IPR036093">
    <property type="entry name" value="NAC_dom_sf"/>
</dbReference>
<dbReference type="InterPro" id="IPR003441">
    <property type="entry name" value="NAC-dom"/>
</dbReference>
<evidence type="ECO:0000256" key="4">
    <source>
        <dbReference type="ARBA" id="ARBA00023242"/>
    </source>
</evidence>
<evidence type="ECO:0000313" key="7">
    <source>
        <dbReference type="Proteomes" id="UP000594263"/>
    </source>
</evidence>
<protein>
    <recommendedName>
        <fullName evidence="5">NAC domain-containing protein</fullName>
    </recommendedName>
</protein>
<reference evidence="6" key="1">
    <citation type="submission" date="2021-01" db="UniProtKB">
        <authorList>
            <consortium name="EnsemblPlants"/>
        </authorList>
    </citation>
    <scope>IDENTIFICATION</scope>
</reference>
<evidence type="ECO:0000259" key="5">
    <source>
        <dbReference type="PROSITE" id="PS51005"/>
    </source>
</evidence>
<keyword evidence="3" id="KW-0804">Transcription</keyword>
<dbReference type="Pfam" id="PF02365">
    <property type="entry name" value="NAM"/>
    <property type="match status" value="1"/>
</dbReference>
<evidence type="ECO:0000256" key="2">
    <source>
        <dbReference type="ARBA" id="ARBA00023125"/>
    </source>
</evidence>
<name>A0A7N0RIY6_KALFE</name>
<dbReference type="GO" id="GO:0000976">
    <property type="term" value="F:transcription cis-regulatory region binding"/>
    <property type="evidence" value="ECO:0007669"/>
    <property type="project" value="UniProtKB-ARBA"/>
</dbReference>
<dbReference type="GO" id="GO:0005634">
    <property type="term" value="C:nucleus"/>
    <property type="evidence" value="ECO:0007669"/>
    <property type="project" value="UniProtKB-ARBA"/>
</dbReference>
<keyword evidence="2" id="KW-0238">DNA-binding</keyword>
<dbReference type="SUPFAM" id="SSF101941">
    <property type="entry name" value="NAC domain"/>
    <property type="match status" value="1"/>
</dbReference>
<proteinExistence type="predicted"/>
<dbReference type="GO" id="GO:0006355">
    <property type="term" value="P:regulation of DNA-templated transcription"/>
    <property type="evidence" value="ECO:0007669"/>
    <property type="project" value="InterPro"/>
</dbReference>
<feature type="domain" description="NAC" evidence="5">
    <location>
        <begin position="19"/>
        <end position="171"/>
    </location>
</feature>
<dbReference type="AlphaFoldDB" id="A0A7N0RIY6"/>
<evidence type="ECO:0000256" key="3">
    <source>
        <dbReference type="ARBA" id="ARBA00023163"/>
    </source>
</evidence>
<dbReference type="PROSITE" id="PS51005">
    <property type="entry name" value="NAC"/>
    <property type="match status" value="1"/>
</dbReference>
<keyword evidence="1" id="KW-0805">Transcription regulation</keyword>
<keyword evidence="7" id="KW-1185">Reference proteome</keyword>
<dbReference type="FunFam" id="2.170.150.80:FF:000006">
    <property type="entry name" value="NAC domain-containing protein 100-like"/>
    <property type="match status" value="1"/>
</dbReference>
<dbReference type="Gene3D" id="2.170.150.80">
    <property type="entry name" value="NAC domain"/>
    <property type="match status" value="1"/>
</dbReference>
<dbReference type="Proteomes" id="UP000594263">
    <property type="component" value="Unplaced"/>
</dbReference>
<dbReference type="Gramene" id="Kaladp0011s0515.1.v1.1">
    <property type="protein sequence ID" value="Kaladp0011s0515.1.v1.1"/>
    <property type="gene ID" value="Kaladp0011s0515.v1.1"/>
</dbReference>
<dbReference type="PANTHER" id="PTHR31744:SF92">
    <property type="entry name" value="NAC DOMAIN-CONTAINING PROTEIN 87"/>
    <property type="match status" value="1"/>
</dbReference>
<sequence>MANSLKAARVLTEEDLMGLPRGFRFRPTDEEIVYHYLIPKAMNSNFSTAAIGQADFNKCEPWDLPKIAYMGETERYYYRQMDRRYPTGLRTNRATKAGFWKATGKDKEIYKGTGNRRELVGTKKTLVFYTGRAPRGEKTNWVMHEYRLQPHFSSPMIPKNDGWAVCRVFHKNNHASGTGSGSGVHEKTYCAGNSGSFSPLQRADSFSTDHLVRADFESLPPLVDLSALPPPPNMSSHLVIQDLKPAMISHDYSGFQQPQPDANMWPPTDAYDDDQLIYSDIPAYYYSSISATLLQTPVPFGHELPEDENRSMIMR</sequence>
<accession>A0A7N0RIY6</accession>
<keyword evidence="4" id="KW-0539">Nucleus</keyword>
<dbReference type="PANTHER" id="PTHR31744">
    <property type="entry name" value="PROTEIN CUP-SHAPED COTYLEDON 2-RELATED"/>
    <property type="match status" value="1"/>
</dbReference>
<dbReference type="EnsemblPlants" id="Kaladp0011s0515.1.v1.1">
    <property type="protein sequence ID" value="Kaladp0011s0515.1.v1.1"/>
    <property type="gene ID" value="Kaladp0011s0515.v1.1"/>
</dbReference>
<evidence type="ECO:0000256" key="1">
    <source>
        <dbReference type="ARBA" id="ARBA00023015"/>
    </source>
</evidence>
<evidence type="ECO:0000313" key="6">
    <source>
        <dbReference type="EnsemblPlants" id="Kaladp0011s0515.1.v1.1"/>
    </source>
</evidence>
<organism evidence="6 7">
    <name type="scientific">Kalanchoe fedtschenkoi</name>
    <name type="common">Lavender scallops</name>
    <name type="synonym">South American air plant</name>
    <dbReference type="NCBI Taxonomy" id="63787"/>
    <lineage>
        <taxon>Eukaryota</taxon>
        <taxon>Viridiplantae</taxon>
        <taxon>Streptophyta</taxon>
        <taxon>Embryophyta</taxon>
        <taxon>Tracheophyta</taxon>
        <taxon>Spermatophyta</taxon>
        <taxon>Magnoliopsida</taxon>
        <taxon>eudicotyledons</taxon>
        <taxon>Gunneridae</taxon>
        <taxon>Pentapetalae</taxon>
        <taxon>Saxifragales</taxon>
        <taxon>Crassulaceae</taxon>
        <taxon>Kalanchoe</taxon>
    </lineage>
</organism>